<keyword evidence="1" id="KW-1133">Transmembrane helix</keyword>
<feature type="transmembrane region" description="Helical" evidence="1">
    <location>
        <begin position="82"/>
        <end position="103"/>
    </location>
</feature>
<keyword evidence="3" id="KW-1185">Reference proteome</keyword>
<evidence type="ECO:0000313" key="3">
    <source>
        <dbReference type="Proteomes" id="UP000027725"/>
    </source>
</evidence>
<dbReference type="AlphaFoldDB" id="A0A074TMU9"/>
<organism evidence="2 3">
    <name type="scientific">Thioclava dalianensis</name>
    <dbReference type="NCBI Taxonomy" id="1185766"/>
    <lineage>
        <taxon>Bacteria</taxon>
        <taxon>Pseudomonadati</taxon>
        <taxon>Pseudomonadota</taxon>
        <taxon>Alphaproteobacteria</taxon>
        <taxon>Rhodobacterales</taxon>
        <taxon>Paracoccaceae</taxon>
        <taxon>Thioclava</taxon>
    </lineage>
</organism>
<protein>
    <submittedName>
        <fullName evidence="2">Uncharacterized protein</fullName>
    </submittedName>
</protein>
<evidence type="ECO:0000313" key="2">
    <source>
        <dbReference type="EMBL" id="KEP70288.1"/>
    </source>
</evidence>
<accession>A0A074TMU9</accession>
<evidence type="ECO:0000256" key="1">
    <source>
        <dbReference type="SAM" id="Phobius"/>
    </source>
</evidence>
<feature type="transmembrane region" description="Helical" evidence="1">
    <location>
        <begin position="55"/>
        <end position="76"/>
    </location>
</feature>
<dbReference type="Pfam" id="PF19942">
    <property type="entry name" value="DUF6404"/>
    <property type="match status" value="1"/>
</dbReference>
<dbReference type="OrthoDB" id="7867707at2"/>
<dbReference type="EMBL" id="JHEH01000007">
    <property type="protein sequence ID" value="KEP70288.1"/>
    <property type="molecule type" value="Genomic_DNA"/>
</dbReference>
<comment type="caution">
    <text evidence="2">The sequence shown here is derived from an EMBL/GenBank/DDBJ whole genome shotgun (WGS) entry which is preliminary data.</text>
</comment>
<keyword evidence="1" id="KW-0812">Transmembrane</keyword>
<gene>
    <name evidence="2" type="ORF">DL1_19290</name>
</gene>
<dbReference type="InterPro" id="IPR045644">
    <property type="entry name" value="DUF6404"/>
</dbReference>
<dbReference type="eggNOG" id="ENOG50318HA">
    <property type="taxonomic scope" value="Bacteria"/>
</dbReference>
<proteinExistence type="predicted"/>
<sequence>MYLGTAETNRRYAAALAELQARGVIHTHKIAPFNRLLEWFGFEPRPVPFLSWKQSLLIFTLGFAIAQLIVDPLLSWTTGLSFGFHTVELVISALIFGGIMAVFQVWRQHKLGLSDWEQL</sequence>
<dbReference type="RefSeq" id="WP_038064795.1">
    <property type="nucleotide sequence ID" value="NZ_JHEH01000007.1"/>
</dbReference>
<name>A0A074TMU9_9RHOB</name>
<reference evidence="2 3" key="1">
    <citation type="submission" date="2014-03" db="EMBL/GenBank/DDBJ databases">
        <title>The draft genome sequence of Thioclava dalianensis DLFJ1-1.</title>
        <authorList>
            <person name="Lai Q."/>
            <person name="Shao Z."/>
        </authorList>
    </citation>
    <scope>NUCLEOTIDE SEQUENCE [LARGE SCALE GENOMIC DNA]</scope>
    <source>
        <strain evidence="2 3">DLFJ1-1</strain>
    </source>
</reference>
<keyword evidence="1" id="KW-0472">Membrane</keyword>
<dbReference type="STRING" id="1185766.SAMN05216224_101516"/>
<dbReference type="Proteomes" id="UP000027725">
    <property type="component" value="Unassembled WGS sequence"/>
</dbReference>